<dbReference type="EMBL" id="CP002792">
    <property type="protein sequence ID" value="AEH07487.1"/>
    <property type="molecule type" value="Genomic_DNA"/>
</dbReference>
<dbReference type="Pfam" id="PF08241">
    <property type="entry name" value="Methyltransf_11"/>
    <property type="match status" value="1"/>
</dbReference>
<evidence type="ECO:0000313" key="3">
    <source>
        <dbReference type="Proteomes" id="UP000009296"/>
    </source>
</evidence>
<dbReference type="Gene3D" id="3.40.50.150">
    <property type="entry name" value="Vaccinia Virus protein VP39"/>
    <property type="match status" value="1"/>
</dbReference>
<dbReference type="InterPro" id="IPR013216">
    <property type="entry name" value="Methyltransf_11"/>
</dbReference>
<dbReference type="GO" id="GO:0032259">
    <property type="term" value="P:methylation"/>
    <property type="evidence" value="ECO:0007669"/>
    <property type="project" value="UniProtKB-KW"/>
</dbReference>
<dbReference type="KEGG" id="mok:Metok_1524"/>
<organism evidence="2 3">
    <name type="scientific">Methanothermococcus okinawensis (strain DSM 14208 / JCM 11175 / IH1)</name>
    <dbReference type="NCBI Taxonomy" id="647113"/>
    <lineage>
        <taxon>Archaea</taxon>
        <taxon>Methanobacteriati</taxon>
        <taxon>Methanobacteriota</taxon>
        <taxon>Methanomada group</taxon>
        <taxon>Methanococci</taxon>
        <taxon>Methanococcales</taxon>
        <taxon>Methanococcaceae</taxon>
        <taxon>Methanothermococcus</taxon>
    </lineage>
</organism>
<evidence type="ECO:0000259" key="1">
    <source>
        <dbReference type="Pfam" id="PF08241"/>
    </source>
</evidence>
<dbReference type="InterPro" id="IPR029063">
    <property type="entry name" value="SAM-dependent_MTases_sf"/>
</dbReference>
<dbReference type="GeneID" id="10773682"/>
<sequence length="238" mass="28126">MNKREDKKIKNFYEDWNVETLPKYVKILMKMEEKLLTNIITNSDDFKTIYKRKNTVILDCGCGFGSFYNLTKNLDTIYFDFSYNLLKKFKNIHNLETNKICGDVSNLPFKTGSFDLVLCINVLEHIKDYKNAINEIKRVLKNNGTAIFVVVNSESFINEDIFNDFTIYHKPLCLKDFDIEGFYLKDYKTFYFIPPILKILPTSILEKILNIFYKGLDGKLSRIFKRKGQFLYVILKKK</sequence>
<feature type="domain" description="Methyltransferase type 11" evidence="1">
    <location>
        <begin position="58"/>
        <end position="148"/>
    </location>
</feature>
<dbReference type="eggNOG" id="arCOG01789">
    <property type="taxonomic scope" value="Archaea"/>
</dbReference>
<dbReference type="Proteomes" id="UP000009296">
    <property type="component" value="Chromosome"/>
</dbReference>
<dbReference type="RefSeq" id="WP_013867664.1">
    <property type="nucleotide sequence ID" value="NC_015636.1"/>
</dbReference>
<dbReference type="CDD" id="cd02440">
    <property type="entry name" value="AdoMet_MTases"/>
    <property type="match status" value="1"/>
</dbReference>
<proteinExistence type="predicted"/>
<evidence type="ECO:0000313" key="2">
    <source>
        <dbReference type="EMBL" id="AEH07487.1"/>
    </source>
</evidence>
<reference evidence="2" key="1">
    <citation type="submission" date="2011-05" db="EMBL/GenBank/DDBJ databases">
        <title>Complete sequence of chromosome of Methanothermococcus okinawensis IH1.</title>
        <authorList>
            <consortium name="US DOE Joint Genome Institute"/>
            <person name="Lucas S."/>
            <person name="Han J."/>
            <person name="Lapidus A."/>
            <person name="Cheng J.-F."/>
            <person name="Goodwin L."/>
            <person name="Pitluck S."/>
            <person name="Peters L."/>
            <person name="Mikhailova N."/>
            <person name="Held B."/>
            <person name="Han C."/>
            <person name="Tapia R."/>
            <person name="Land M."/>
            <person name="Hauser L."/>
            <person name="Kyrpides N."/>
            <person name="Ivanova N."/>
            <person name="Pagani I."/>
            <person name="Sieprawska-Lupa M."/>
            <person name="Takai K."/>
            <person name="Miyazaki J."/>
            <person name="Whitman W."/>
            <person name="Woyke T."/>
        </authorList>
    </citation>
    <scope>NUCLEOTIDE SEQUENCE</scope>
    <source>
        <strain evidence="2">IH1</strain>
    </source>
</reference>
<dbReference type="HOGENOM" id="CLU_084119_0_0_2"/>
<dbReference type="STRING" id="647113.Metok_1524"/>
<name>F8AKG1_METOI</name>
<gene>
    <name evidence="2" type="ordered locus">Metok_1524</name>
</gene>
<dbReference type="SUPFAM" id="SSF53335">
    <property type="entry name" value="S-adenosyl-L-methionine-dependent methyltransferases"/>
    <property type="match status" value="1"/>
</dbReference>
<dbReference type="OrthoDB" id="1018at2157"/>
<dbReference type="AlphaFoldDB" id="F8AKG1"/>
<dbReference type="GO" id="GO:0008757">
    <property type="term" value="F:S-adenosylmethionine-dependent methyltransferase activity"/>
    <property type="evidence" value="ECO:0007669"/>
    <property type="project" value="InterPro"/>
</dbReference>
<keyword evidence="2" id="KW-0808">Transferase</keyword>
<keyword evidence="3" id="KW-1185">Reference proteome</keyword>
<dbReference type="PANTHER" id="PTHR43591">
    <property type="entry name" value="METHYLTRANSFERASE"/>
    <property type="match status" value="1"/>
</dbReference>
<accession>F8AKG1</accession>
<protein>
    <submittedName>
        <fullName evidence="2">Methyltransferase type 11</fullName>
    </submittedName>
</protein>
<keyword evidence="2" id="KW-0489">Methyltransferase</keyword>
<dbReference type="PANTHER" id="PTHR43591:SF24">
    <property type="entry name" value="2-METHOXY-6-POLYPRENYL-1,4-BENZOQUINOL METHYLASE, MITOCHONDRIAL"/>
    <property type="match status" value="1"/>
</dbReference>